<sequence length="707" mass="77748">MSSKLHPDGRLNPSDVTRNDSGNRTLQEIVEQQKLTRRDFLMVSAGATATVTALSVLSTAAIGEILNGAEVSHSLNPLGTIGFTPVSANTAPMTDGVTVPTGYSARILVSWGDSLTPEPHWDTVSALDESTQLHCYGAHTDGMHYFPFPGPFGNKRGLLVTNSEYCDPPLVNNIVPAANYATTAITLDMVRAQQAAHGINIVTIDKEHHQWRVNRHSRLNRRITGNTLCKISGTAAGHTLMKTAADPHGSWVLGTLNNCAHGYTPWGTYLTCEENWNGYFSNETGEVAGESDPEHKLRIIQNQLRYGVVKGGFGYRWHEVDERFRADLHPNEPNRFGWVVEIDPWDPKSKPIKRTAMGRMKHESAQVVIDHKDRVAFYMGDDERNEYIYKFVCDKKFNREGYAENRDMLDYGTLYVAKFNADGSGQWLPLIWGKNGLTRKNGFADQAEVLIKTRQAADRLGATMMDRPEWGAVHPITGDIYMTLTNNSRRGNTPVSGNNRDGTGSAGSANPPVDAANPRPDNDFGQIIRWREDRRRVTATTFKWDIFAQCGDKANVKSLGSSYDSTGHDGYVGNINGDDYGAPDGLWFDKEGRLWIQTDQAGDASGDWVNIGGNVMMCADSSTGETKRFLTSPPNCEVTGVITTPDGKTMFVGIQHPGEDWKIDFTDNSAWPDNGYNGPTTYTGSSVSKPRSSVIVITKDDGGVIGS</sequence>
<dbReference type="PANTHER" id="PTHR35399:SF2">
    <property type="entry name" value="DUF839 DOMAIN-CONTAINING PROTEIN"/>
    <property type="match status" value="1"/>
</dbReference>
<organism evidence="2 3">
    <name type="scientific">Nitrosomonas ureae</name>
    <dbReference type="NCBI Taxonomy" id="44577"/>
    <lineage>
        <taxon>Bacteria</taxon>
        <taxon>Pseudomonadati</taxon>
        <taxon>Pseudomonadota</taxon>
        <taxon>Betaproteobacteria</taxon>
        <taxon>Nitrosomonadales</taxon>
        <taxon>Nitrosomonadaceae</taxon>
        <taxon>Nitrosomonas</taxon>
    </lineage>
</organism>
<dbReference type="Proteomes" id="UP000182882">
    <property type="component" value="Unassembled WGS sequence"/>
</dbReference>
<feature type="compositionally biased region" description="Polar residues" evidence="1">
    <location>
        <begin position="14"/>
        <end position="24"/>
    </location>
</feature>
<dbReference type="InterPro" id="IPR008557">
    <property type="entry name" value="PhoX"/>
</dbReference>
<dbReference type="SUPFAM" id="SSF63829">
    <property type="entry name" value="Calcium-dependent phosphotriesterase"/>
    <property type="match status" value="1"/>
</dbReference>
<dbReference type="PANTHER" id="PTHR35399">
    <property type="entry name" value="SLR8030 PROTEIN"/>
    <property type="match status" value="1"/>
</dbReference>
<dbReference type="AlphaFoldDB" id="A0A1H2F7L1"/>
<dbReference type="PROSITE" id="PS51318">
    <property type="entry name" value="TAT"/>
    <property type="match status" value="1"/>
</dbReference>
<gene>
    <name evidence="2" type="ORF">SAMN05216406_11848</name>
</gene>
<feature type="region of interest" description="Disordered" evidence="1">
    <location>
        <begin position="484"/>
        <end position="524"/>
    </location>
</feature>
<accession>A0A1H2F7L1</accession>
<dbReference type="KEGG" id="nur:ATY38_03960"/>
<keyword evidence="3" id="KW-1185">Reference proteome</keyword>
<name>A0A1H2F7L1_9PROT</name>
<reference evidence="3" key="1">
    <citation type="submission" date="2016-10" db="EMBL/GenBank/DDBJ databases">
        <authorList>
            <person name="Varghese N."/>
            <person name="Submissions S."/>
        </authorList>
    </citation>
    <scope>NUCLEOTIDE SEQUENCE [LARGE SCALE GENOMIC DNA]</scope>
    <source>
        <strain evidence="3">Nm10</strain>
    </source>
</reference>
<evidence type="ECO:0000313" key="2">
    <source>
        <dbReference type="EMBL" id="SDU03312.1"/>
    </source>
</evidence>
<dbReference type="EMBL" id="FNLN01000018">
    <property type="protein sequence ID" value="SDU03312.1"/>
    <property type="molecule type" value="Genomic_DNA"/>
</dbReference>
<protein>
    <recommendedName>
        <fullName evidence="4">Tat (Twin-arginine translocation) pathway signal sequence</fullName>
    </recommendedName>
</protein>
<dbReference type="RefSeq" id="WP_062558162.1">
    <property type="nucleotide sequence ID" value="NZ_CP013341.1"/>
</dbReference>
<evidence type="ECO:0000256" key="1">
    <source>
        <dbReference type="SAM" id="MobiDB-lite"/>
    </source>
</evidence>
<evidence type="ECO:0000313" key="3">
    <source>
        <dbReference type="Proteomes" id="UP000182882"/>
    </source>
</evidence>
<feature type="compositionally biased region" description="Polar residues" evidence="1">
    <location>
        <begin position="484"/>
        <end position="508"/>
    </location>
</feature>
<feature type="region of interest" description="Disordered" evidence="1">
    <location>
        <begin position="1"/>
        <end position="24"/>
    </location>
</feature>
<proteinExistence type="predicted"/>
<evidence type="ECO:0008006" key="4">
    <source>
        <dbReference type="Google" id="ProtNLM"/>
    </source>
</evidence>
<dbReference type="Pfam" id="PF05787">
    <property type="entry name" value="PhoX"/>
    <property type="match status" value="1"/>
</dbReference>
<dbReference type="InterPro" id="IPR006311">
    <property type="entry name" value="TAT_signal"/>
</dbReference>